<dbReference type="InterPro" id="IPR029044">
    <property type="entry name" value="Nucleotide-diphossugar_trans"/>
</dbReference>
<keyword evidence="9" id="KW-1185">Reference proteome</keyword>
<dbReference type="PANTHER" id="PTHR43867:SF2">
    <property type="entry name" value="CELLULOSE SYNTHASE CATALYTIC SUBUNIT A [UDP-FORMING]"/>
    <property type="match status" value="1"/>
</dbReference>
<feature type="transmembrane region" description="Helical" evidence="7">
    <location>
        <begin position="498"/>
        <end position="527"/>
    </location>
</feature>
<feature type="transmembrane region" description="Helical" evidence="7">
    <location>
        <begin position="202"/>
        <end position="225"/>
    </location>
</feature>
<evidence type="ECO:0000256" key="4">
    <source>
        <dbReference type="ARBA" id="ARBA00022692"/>
    </source>
</evidence>
<protein>
    <submittedName>
        <fullName evidence="8">N-acetylglucosaminyltransferase</fullName>
    </submittedName>
</protein>
<name>A0A2P7BCD1_9HYPH</name>
<feature type="transmembrane region" description="Helical" evidence="7">
    <location>
        <begin position="571"/>
        <end position="591"/>
    </location>
</feature>
<dbReference type="PANTHER" id="PTHR43867">
    <property type="entry name" value="CELLULOSE SYNTHASE CATALYTIC SUBUNIT A [UDP-FORMING]"/>
    <property type="match status" value="1"/>
</dbReference>
<accession>A0A2P7BCD1</accession>
<evidence type="ECO:0000256" key="6">
    <source>
        <dbReference type="ARBA" id="ARBA00023136"/>
    </source>
</evidence>
<comment type="caution">
    <text evidence="8">The sequence shown here is derived from an EMBL/GenBank/DDBJ whole genome shotgun (WGS) entry which is preliminary data.</text>
</comment>
<comment type="subcellular location">
    <subcellularLocation>
        <location evidence="1">Membrane</location>
        <topology evidence="1">Multi-pass membrane protein</topology>
    </subcellularLocation>
</comment>
<evidence type="ECO:0000256" key="5">
    <source>
        <dbReference type="ARBA" id="ARBA00022989"/>
    </source>
</evidence>
<evidence type="ECO:0000313" key="8">
    <source>
        <dbReference type="EMBL" id="PSH64113.1"/>
    </source>
</evidence>
<proteinExistence type="predicted"/>
<evidence type="ECO:0000313" key="9">
    <source>
        <dbReference type="Proteomes" id="UP000241764"/>
    </source>
</evidence>
<evidence type="ECO:0000256" key="7">
    <source>
        <dbReference type="SAM" id="Phobius"/>
    </source>
</evidence>
<feature type="transmembrane region" description="Helical" evidence="7">
    <location>
        <begin position="539"/>
        <end position="559"/>
    </location>
</feature>
<evidence type="ECO:0000256" key="2">
    <source>
        <dbReference type="ARBA" id="ARBA00022676"/>
    </source>
</evidence>
<dbReference type="Pfam" id="PF13641">
    <property type="entry name" value="Glyco_tranf_2_3"/>
    <property type="match status" value="1"/>
</dbReference>
<keyword evidence="3 8" id="KW-0808">Transferase</keyword>
<keyword evidence="2 8" id="KW-0328">Glycosyltransferase</keyword>
<sequence>MLLFTGVLSVTREIEASLAARLCRAGAPKSSVVEAFKLSVENGSSFIEELYASERIHDVWVARSIADEAGVAFEQISANVQVVLPTVAQFTALSTLRHAIVLTAEETTLIYIVPTMQDIAVIKANLPESPDIAARLRITTPTCLAEFMRSSHEGLLVEGAIRMVEITSSEHSARIVTTGSQGALIGLLLSSALFTVMLRPEWLWSALHIVFSLSFSACILLRLLACNSAGSAVARALQTVSPAELPNYSVMVALYREADIVPQLVRAMEELNWPRSKLEVLFLCEADDLETIATLQWHKLPPGFRVIPIPGSGPRTKPKALNYGLQLVKGDYVVVYDAEDRPHRDQLLEAWGRFNAGEDDLGCLQAPLIIANSHEGPLARLFAFEYAAHFRGLLPWLARRRSVLPLGGSSNHFRRSCLEAVGGWDPFNVTEDAELGTRLARCGFHIDMLALPTIEDAPTDTGVWLRQRTRWLKGWMQTWLVEMRNPLLLVKQLGTLRFVIYHLLTTGMIASALLYPLMLVFIVITTLHLTFADAAMSPAIPILDLCNILMGYLSFHALGRCVLRREDMSGMVLPWIPLYWLLISVAAWRALWQLQTDPFLWEKTPHLPSRQTHEAPV</sequence>
<dbReference type="Gene3D" id="3.90.550.10">
    <property type="entry name" value="Spore Coat Polysaccharide Biosynthesis Protein SpsA, Chain A"/>
    <property type="match status" value="1"/>
</dbReference>
<gene>
    <name evidence="8" type="ORF">CU103_13800</name>
</gene>
<dbReference type="Proteomes" id="UP000241764">
    <property type="component" value="Unassembled WGS sequence"/>
</dbReference>
<organism evidence="8 9">
    <name type="scientific">Phyllobacterium sophorae</name>
    <dbReference type="NCBI Taxonomy" id="1520277"/>
    <lineage>
        <taxon>Bacteria</taxon>
        <taxon>Pseudomonadati</taxon>
        <taxon>Pseudomonadota</taxon>
        <taxon>Alphaproteobacteria</taxon>
        <taxon>Hyphomicrobiales</taxon>
        <taxon>Phyllobacteriaceae</taxon>
        <taxon>Phyllobacterium</taxon>
    </lineage>
</organism>
<dbReference type="SUPFAM" id="SSF53448">
    <property type="entry name" value="Nucleotide-diphospho-sugar transferases"/>
    <property type="match status" value="1"/>
</dbReference>
<dbReference type="GO" id="GO:0016020">
    <property type="term" value="C:membrane"/>
    <property type="evidence" value="ECO:0007669"/>
    <property type="project" value="UniProtKB-SubCell"/>
</dbReference>
<evidence type="ECO:0000256" key="1">
    <source>
        <dbReference type="ARBA" id="ARBA00004141"/>
    </source>
</evidence>
<dbReference type="InterPro" id="IPR050321">
    <property type="entry name" value="Glycosyltr_2/OpgH_subfam"/>
</dbReference>
<dbReference type="EMBL" id="PGGM01000005">
    <property type="protein sequence ID" value="PSH64113.1"/>
    <property type="molecule type" value="Genomic_DNA"/>
</dbReference>
<dbReference type="AlphaFoldDB" id="A0A2P7BCD1"/>
<dbReference type="GO" id="GO:0016757">
    <property type="term" value="F:glycosyltransferase activity"/>
    <property type="evidence" value="ECO:0007669"/>
    <property type="project" value="UniProtKB-KW"/>
</dbReference>
<evidence type="ECO:0000256" key="3">
    <source>
        <dbReference type="ARBA" id="ARBA00022679"/>
    </source>
</evidence>
<reference evidence="9" key="1">
    <citation type="submission" date="2017-11" db="EMBL/GenBank/DDBJ databases">
        <authorList>
            <person name="Kuznetsova I."/>
            <person name="Sazanova A."/>
            <person name="Chirak E."/>
            <person name="Safronova V."/>
            <person name="Willems A."/>
        </authorList>
    </citation>
    <scope>NUCLEOTIDE SEQUENCE [LARGE SCALE GENOMIC DNA]</scope>
    <source>
        <strain evidence="9">CCBAU 03422</strain>
    </source>
</reference>
<keyword evidence="5 7" id="KW-1133">Transmembrane helix</keyword>
<keyword evidence="6 7" id="KW-0472">Membrane</keyword>
<keyword evidence="4 7" id="KW-0812">Transmembrane</keyword>